<dbReference type="NCBIfam" id="TIGR00268">
    <property type="entry name" value="ATP-dependent sacrificial sulfur transferase LarE"/>
    <property type="match status" value="1"/>
</dbReference>
<gene>
    <name evidence="2" type="primary">larE</name>
    <name evidence="2" type="ORF">NSPZN2_30472</name>
</gene>
<comment type="caution">
    <text evidence="2">The sequence shown here is derived from an EMBL/GenBank/DDBJ whole genome shotgun (WGS) entry which is preliminary data.</text>
</comment>
<dbReference type="InterPro" id="IPR052188">
    <property type="entry name" value="Ni-pincer_cofactor_biosynth"/>
</dbReference>
<dbReference type="PANTHER" id="PTHR43169">
    <property type="entry name" value="EXSB FAMILY PROTEIN"/>
    <property type="match status" value="1"/>
</dbReference>
<dbReference type="CDD" id="cd01990">
    <property type="entry name" value="LarE-like"/>
    <property type="match status" value="1"/>
</dbReference>
<dbReference type="SUPFAM" id="SSF52402">
    <property type="entry name" value="Adenine nucleotide alpha hydrolases-like"/>
    <property type="match status" value="1"/>
</dbReference>
<reference evidence="2 3" key="1">
    <citation type="submission" date="2021-02" db="EMBL/GenBank/DDBJ databases">
        <authorList>
            <person name="Han P."/>
        </authorList>
    </citation>
    <scope>NUCLEOTIDE SEQUENCE [LARGE SCALE GENOMIC DNA]</scope>
    <source>
        <strain evidence="2">Candidatus Nitrospira sp. ZN2</strain>
    </source>
</reference>
<evidence type="ECO:0000313" key="3">
    <source>
        <dbReference type="Proteomes" id="UP000675880"/>
    </source>
</evidence>
<protein>
    <submittedName>
        <fullName evidence="2">ATP-dependent sacrificial sulfur transferase LarE</fullName>
    </submittedName>
</protein>
<dbReference type="EMBL" id="CAJNBJ010000016">
    <property type="protein sequence ID" value="CAE6757391.1"/>
    <property type="molecule type" value="Genomic_DNA"/>
</dbReference>
<dbReference type="Pfam" id="PF00733">
    <property type="entry name" value="Asn_synthase"/>
    <property type="match status" value="1"/>
</dbReference>
<organism evidence="2 3">
    <name type="scientific">Nitrospira defluvii</name>
    <dbReference type="NCBI Taxonomy" id="330214"/>
    <lineage>
        <taxon>Bacteria</taxon>
        <taxon>Pseudomonadati</taxon>
        <taxon>Nitrospirota</taxon>
        <taxon>Nitrospiria</taxon>
        <taxon>Nitrospirales</taxon>
        <taxon>Nitrospiraceae</taxon>
        <taxon>Nitrospira</taxon>
    </lineage>
</organism>
<dbReference type="GO" id="GO:0016740">
    <property type="term" value="F:transferase activity"/>
    <property type="evidence" value="ECO:0007669"/>
    <property type="project" value="UniProtKB-KW"/>
</dbReference>
<dbReference type="InterPro" id="IPR014729">
    <property type="entry name" value="Rossmann-like_a/b/a_fold"/>
</dbReference>
<feature type="domain" description="Asparagine synthetase" evidence="1">
    <location>
        <begin position="19"/>
        <end position="90"/>
    </location>
</feature>
<evidence type="ECO:0000259" key="1">
    <source>
        <dbReference type="Pfam" id="PF00733"/>
    </source>
</evidence>
<dbReference type="Proteomes" id="UP000675880">
    <property type="component" value="Unassembled WGS sequence"/>
</dbReference>
<dbReference type="PIRSF" id="PIRSF006661">
    <property type="entry name" value="PP-lp_UCP006661"/>
    <property type="match status" value="1"/>
</dbReference>
<evidence type="ECO:0000313" key="2">
    <source>
        <dbReference type="EMBL" id="CAE6757391.1"/>
    </source>
</evidence>
<dbReference type="Gene3D" id="3.40.50.620">
    <property type="entry name" value="HUPs"/>
    <property type="match status" value="1"/>
</dbReference>
<keyword evidence="2" id="KW-0808">Transferase</keyword>
<dbReference type="InterPro" id="IPR001962">
    <property type="entry name" value="Asn_synthase"/>
</dbReference>
<accession>A0ABN7LLG7</accession>
<name>A0ABN7LLG7_9BACT</name>
<proteinExistence type="predicted"/>
<dbReference type="InterPro" id="IPR005232">
    <property type="entry name" value="LarE"/>
</dbReference>
<keyword evidence="3" id="KW-1185">Reference proteome</keyword>
<dbReference type="PANTHER" id="PTHR43169:SF2">
    <property type="entry name" value="NAD_GMP SYNTHASE DOMAIN-CONTAINING PROTEIN"/>
    <property type="match status" value="1"/>
</dbReference>
<sequence length="275" mass="30077">MLSTHAVTEKIERARQILREMGSVIVAFSGGVDSSLVLRLAHDELGARALGVTAVSPTLPAAELALTRQLATEIGAQHRVVETDQLEIPDFVRNDATRCYHCKTDLYSLLGSLKNEGESTCIVDGTNVDDLGDDRPGLKAARERGVRSPLLEAGFSKADIREAARSLGLSNWDKPAAACLSSRVPRGITITRRTLSRVERAEAALMEEGFRHCRVRDYDEVARIELAVEELPRMLETGRRERLVAALKSVGYRFVTLDLEGYRQGGVSLPPGAID</sequence>